<name>A0ABR4C2P3_9HELO</name>
<dbReference type="Gene3D" id="3.20.200.10">
    <property type="entry name" value="MHCK/EF2 kinase"/>
    <property type="match status" value="1"/>
</dbReference>
<dbReference type="SUPFAM" id="SSF56112">
    <property type="entry name" value="Protein kinase-like (PK-like)"/>
    <property type="match status" value="1"/>
</dbReference>
<keyword evidence="4" id="KW-0418">Kinase</keyword>
<evidence type="ECO:0000256" key="4">
    <source>
        <dbReference type="ARBA" id="ARBA00022777"/>
    </source>
</evidence>
<keyword evidence="1" id="KW-0723">Serine/threonine-protein kinase</keyword>
<organism evidence="7 8">
    <name type="scientific">Oculimacula yallundae</name>
    <dbReference type="NCBI Taxonomy" id="86028"/>
    <lineage>
        <taxon>Eukaryota</taxon>
        <taxon>Fungi</taxon>
        <taxon>Dikarya</taxon>
        <taxon>Ascomycota</taxon>
        <taxon>Pezizomycotina</taxon>
        <taxon>Leotiomycetes</taxon>
        <taxon>Helotiales</taxon>
        <taxon>Ploettnerulaceae</taxon>
        <taxon>Oculimacula</taxon>
    </lineage>
</organism>
<protein>
    <recommendedName>
        <fullName evidence="6">Alpha-type protein kinase domain-containing protein</fullName>
    </recommendedName>
</protein>
<reference evidence="7 8" key="1">
    <citation type="journal article" date="2024" name="Commun. Biol.">
        <title>Comparative genomic analysis of thermophilic fungi reveals convergent evolutionary adaptations and gene losses.</title>
        <authorList>
            <person name="Steindorff A.S."/>
            <person name="Aguilar-Pontes M.V."/>
            <person name="Robinson A.J."/>
            <person name="Andreopoulos B."/>
            <person name="LaButti K."/>
            <person name="Kuo A."/>
            <person name="Mondo S."/>
            <person name="Riley R."/>
            <person name="Otillar R."/>
            <person name="Haridas S."/>
            <person name="Lipzen A."/>
            <person name="Grimwood J."/>
            <person name="Schmutz J."/>
            <person name="Clum A."/>
            <person name="Reid I.D."/>
            <person name="Moisan M.C."/>
            <person name="Butler G."/>
            <person name="Nguyen T.T.M."/>
            <person name="Dewar K."/>
            <person name="Conant G."/>
            <person name="Drula E."/>
            <person name="Henrissat B."/>
            <person name="Hansel C."/>
            <person name="Singer S."/>
            <person name="Hutchinson M.I."/>
            <person name="de Vries R.P."/>
            <person name="Natvig D.O."/>
            <person name="Powell A.J."/>
            <person name="Tsang A."/>
            <person name="Grigoriev I.V."/>
        </authorList>
    </citation>
    <scope>NUCLEOTIDE SEQUENCE [LARGE SCALE GENOMIC DNA]</scope>
    <source>
        <strain evidence="7 8">CBS 494.80</strain>
    </source>
</reference>
<dbReference type="PROSITE" id="PS51158">
    <property type="entry name" value="ALPHA_KINASE"/>
    <property type="match status" value="1"/>
</dbReference>
<gene>
    <name evidence="7" type="ORF">VTL71DRAFT_4679</name>
</gene>
<dbReference type="InterPro" id="IPR051852">
    <property type="entry name" value="Alpha-type_PK"/>
</dbReference>
<dbReference type="PANTHER" id="PTHR45992:SF11">
    <property type="entry name" value="ALPHA-TYPE PROTEIN KINASE DOMAIN-CONTAINING PROTEIN"/>
    <property type="match status" value="1"/>
</dbReference>
<keyword evidence="8" id="KW-1185">Reference proteome</keyword>
<feature type="domain" description="Alpha-type protein kinase" evidence="6">
    <location>
        <begin position="1"/>
        <end position="209"/>
    </location>
</feature>
<evidence type="ECO:0000313" key="8">
    <source>
        <dbReference type="Proteomes" id="UP001595075"/>
    </source>
</evidence>
<evidence type="ECO:0000256" key="5">
    <source>
        <dbReference type="ARBA" id="ARBA00022840"/>
    </source>
</evidence>
<dbReference type="SMART" id="SM00811">
    <property type="entry name" value="Alpha_kinase"/>
    <property type="match status" value="1"/>
</dbReference>
<dbReference type="Proteomes" id="UP001595075">
    <property type="component" value="Unassembled WGS sequence"/>
</dbReference>
<dbReference type="EMBL" id="JAZHXI010000014">
    <property type="protein sequence ID" value="KAL2064185.1"/>
    <property type="molecule type" value="Genomic_DNA"/>
</dbReference>
<evidence type="ECO:0000259" key="6">
    <source>
        <dbReference type="PROSITE" id="PS51158"/>
    </source>
</evidence>
<evidence type="ECO:0000313" key="7">
    <source>
        <dbReference type="EMBL" id="KAL2064185.1"/>
    </source>
</evidence>
<keyword evidence="5" id="KW-0067">ATP-binding</keyword>
<comment type="caution">
    <text evidence="7">The sequence shown here is derived from an EMBL/GenBank/DDBJ whole genome shotgun (WGS) entry which is preliminary data.</text>
</comment>
<keyword evidence="3" id="KW-0547">Nucleotide-binding</keyword>
<dbReference type="InterPro" id="IPR011009">
    <property type="entry name" value="Kinase-like_dom_sf"/>
</dbReference>
<dbReference type="InterPro" id="IPR004166">
    <property type="entry name" value="a-kinase_dom"/>
</dbReference>
<proteinExistence type="predicted"/>
<accession>A0ABR4C2P3</accession>
<keyword evidence="2" id="KW-0808">Transferase</keyword>
<evidence type="ECO:0000256" key="1">
    <source>
        <dbReference type="ARBA" id="ARBA00022527"/>
    </source>
</evidence>
<evidence type="ECO:0000256" key="2">
    <source>
        <dbReference type="ARBA" id="ARBA00022679"/>
    </source>
</evidence>
<sequence length="257" mass="28867">MSNSRGNNSTTADIYTDIIFNSGTFKNVWEGLYTAGAREGQRCVAKEFKTGSVYEKSFFEEEMNVIRSTQLIIDHFADSGVLGNGRGIILNTPEIWTYDNTDAKVLIEPMIENYKKFNSNSGWASAPDSSSEAMQALSHFSYHDSNRQLLLCDLQGGIYQDDFILSDPMIMSQTQEYGPSDLGIDGINSFFIRHRCGFFCSRQWKKPTITGPAVIPMRQGSSMISSQSSSLFTRNPLAITHHLPAHRRPLPLSRLRE</sequence>
<dbReference type="Pfam" id="PF02816">
    <property type="entry name" value="Alpha_kinase"/>
    <property type="match status" value="1"/>
</dbReference>
<dbReference type="PANTHER" id="PTHR45992">
    <property type="entry name" value="EUKARYOTIC ELONGATION FACTOR 2 KINASE-RELATED"/>
    <property type="match status" value="1"/>
</dbReference>
<evidence type="ECO:0000256" key="3">
    <source>
        <dbReference type="ARBA" id="ARBA00022741"/>
    </source>
</evidence>